<dbReference type="EMBL" id="PYLZ01000005">
    <property type="protein sequence ID" value="PSW24512.1"/>
    <property type="molecule type" value="Genomic_DNA"/>
</dbReference>
<evidence type="ECO:0000313" key="2">
    <source>
        <dbReference type="Proteomes" id="UP000240481"/>
    </source>
</evidence>
<dbReference type="AlphaFoldDB" id="A0A0J8XT42"/>
<protein>
    <submittedName>
        <fullName evidence="1">DUF4043 domain-containing protein</fullName>
    </submittedName>
</protein>
<dbReference type="OrthoDB" id="8877014at2"/>
<organism evidence="1 2">
    <name type="scientific">Photobacterium swingsii</name>
    <dbReference type="NCBI Taxonomy" id="680026"/>
    <lineage>
        <taxon>Bacteria</taxon>
        <taxon>Pseudomonadati</taxon>
        <taxon>Pseudomonadota</taxon>
        <taxon>Gammaproteobacteria</taxon>
        <taxon>Vibrionales</taxon>
        <taxon>Vibrionaceae</taxon>
        <taxon>Photobacterium</taxon>
    </lineage>
</organism>
<keyword evidence="2" id="KW-1185">Reference proteome</keyword>
<proteinExistence type="predicted"/>
<comment type="caution">
    <text evidence="1">The sequence shown here is derived from an EMBL/GenBank/DDBJ whole genome shotgun (WGS) entry which is preliminary data.</text>
</comment>
<accession>A0A0J8XT42</accession>
<dbReference type="RefSeq" id="WP_048900886.1">
    <property type="nucleotide sequence ID" value="NZ_AP024853.1"/>
</dbReference>
<sequence length="410" mass="44877">MTAISKSQAAKAFGAALFTSTRRKNTFVNMLTGSAPQSVQADRNRNKSQTEAGAPVVMVTDLSRQAGDTVEMDLFHNLNGLPTMGDKKIEGRGESLDKVEFELSINQGRHNVDSGGKMSQQRTKQNLLQVARTMLGNYFNDLQDEIATYHLAGARGDFMPEDMIVPTADHHLFAETMVNPITAPTADRHFFGGDADAIDGANGIVAADKLTLSKIDEIALYLEEMAHPIKPVRFEADALYGESPFFVLFVTPRQWNDLWTDAQANGKVTELIANAVNRSNGFKHPLFQGDRLMWRNILVRKYSKPVRFNSGSSVQVGNGNGDGKENTVTAKTLIERAILLGAQALANAYGKTSSGAQFNMTTKKVDHDNGRETVIGWMNGLKKVRFEEKSGRVNDYGVMVLDTAVGGLSK</sequence>
<gene>
    <name evidence="1" type="ORF">C9I94_10775</name>
</gene>
<dbReference type="STRING" id="680026.AB733_22975"/>
<dbReference type="Proteomes" id="UP000240481">
    <property type="component" value="Unassembled WGS sequence"/>
</dbReference>
<dbReference type="Pfam" id="PF13252">
    <property type="entry name" value="Phage_capsid_3"/>
    <property type="match status" value="1"/>
</dbReference>
<evidence type="ECO:0000313" key="1">
    <source>
        <dbReference type="EMBL" id="PSW24512.1"/>
    </source>
</evidence>
<dbReference type="InterPro" id="IPR025267">
    <property type="entry name" value="ORF017-like"/>
</dbReference>
<reference evidence="1 2" key="1">
    <citation type="submission" date="2018-01" db="EMBL/GenBank/DDBJ databases">
        <title>Whole genome sequencing of Histamine producing bacteria.</title>
        <authorList>
            <person name="Butler K."/>
        </authorList>
    </citation>
    <scope>NUCLEOTIDE SEQUENCE [LARGE SCALE GENOMIC DNA]</scope>
    <source>
        <strain evidence="1 2">DSM 24669</strain>
    </source>
</reference>
<name>A0A0J8XT42_9GAMM</name>